<evidence type="ECO:0000256" key="8">
    <source>
        <dbReference type="ARBA" id="ARBA00029996"/>
    </source>
</evidence>
<dbReference type="EC" id="4.1.1.81" evidence="4"/>
<dbReference type="NCBIfam" id="TIGR01140">
    <property type="entry name" value="L_thr_O3P_dcar"/>
    <property type="match status" value="1"/>
</dbReference>
<dbReference type="InterPro" id="IPR004838">
    <property type="entry name" value="NHTrfase_class1_PyrdxlP-BS"/>
</dbReference>
<evidence type="ECO:0000256" key="2">
    <source>
        <dbReference type="ARBA" id="ARBA00003444"/>
    </source>
</evidence>
<dbReference type="Gene3D" id="3.40.640.10">
    <property type="entry name" value="Type I PLP-dependent aspartate aminotransferase-like (Major domain)"/>
    <property type="match status" value="1"/>
</dbReference>
<dbReference type="InterPro" id="IPR015424">
    <property type="entry name" value="PyrdxlP-dep_Trfase"/>
</dbReference>
<dbReference type="GO" id="GO:0048472">
    <property type="term" value="F:threonine-phosphate decarboxylase activity"/>
    <property type="evidence" value="ECO:0007669"/>
    <property type="project" value="UniProtKB-EC"/>
</dbReference>
<comment type="function">
    <text evidence="2">Decarboxylates L-threonine-O-3-phosphate to yield (R)-1-amino-2-propanol O-2-phosphate, the precursor for the linkage between the nucleotide loop and the corrin ring in cobalamin.</text>
</comment>
<keyword evidence="5" id="KW-0169">Cobalamin biosynthesis</keyword>
<dbReference type="InterPro" id="IPR005860">
    <property type="entry name" value="CobD"/>
</dbReference>
<evidence type="ECO:0000256" key="6">
    <source>
        <dbReference type="ARBA" id="ARBA00022898"/>
    </source>
</evidence>
<gene>
    <name evidence="11" type="primary">cobD</name>
    <name evidence="11" type="ORF">ACFFGY_13995</name>
</gene>
<dbReference type="CDD" id="cd00609">
    <property type="entry name" value="AAT_like"/>
    <property type="match status" value="1"/>
</dbReference>
<evidence type="ECO:0000256" key="1">
    <source>
        <dbReference type="ARBA" id="ARBA00001933"/>
    </source>
</evidence>
<evidence type="ECO:0000256" key="7">
    <source>
        <dbReference type="ARBA" id="ARBA00023239"/>
    </source>
</evidence>
<keyword evidence="12" id="KW-1185">Reference proteome</keyword>
<reference evidence="11 12" key="1">
    <citation type="submission" date="2024-09" db="EMBL/GenBank/DDBJ databases">
        <authorList>
            <person name="Sun Q."/>
            <person name="Mori K."/>
        </authorList>
    </citation>
    <scope>NUCLEOTIDE SEQUENCE [LARGE SCALE GENOMIC DNA]</scope>
    <source>
        <strain evidence="11 12">TBRC 5777</strain>
    </source>
</reference>
<name>A0ABV6JXS9_9PROT</name>
<organism evidence="11 12">
    <name type="scientific">Roseomonas elaeocarpi</name>
    <dbReference type="NCBI Taxonomy" id="907779"/>
    <lineage>
        <taxon>Bacteria</taxon>
        <taxon>Pseudomonadati</taxon>
        <taxon>Pseudomonadota</taxon>
        <taxon>Alphaproteobacteria</taxon>
        <taxon>Acetobacterales</taxon>
        <taxon>Roseomonadaceae</taxon>
        <taxon>Roseomonas</taxon>
    </lineage>
</organism>
<dbReference type="Gene3D" id="3.90.1150.10">
    <property type="entry name" value="Aspartate Aminotransferase, domain 1"/>
    <property type="match status" value="1"/>
</dbReference>
<dbReference type="SUPFAM" id="SSF53383">
    <property type="entry name" value="PLP-dependent transferases"/>
    <property type="match status" value="1"/>
</dbReference>
<protein>
    <recommendedName>
        <fullName evidence="4">threonine-phosphate decarboxylase</fullName>
        <ecNumber evidence="4">4.1.1.81</ecNumber>
    </recommendedName>
    <alternativeName>
        <fullName evidence="8">L-threonine-O-3-phosphate decarboxylase</fullName>
    </alternativeName>
</protein>
<comment type="catalytic activity">
    <reaction evidence="9">
        <text>O-phospho-L-threonine + H(+) = (R)-1-aminopropan-2-yl phosphate + CO2</text>
        <dbReference type="Rhea" id="RHEA:11492"/>
        <dbReference type="ChEBI" id="CHEBI:15378"/>
        <dbReference type="ChEBI" id="CHEBI:16526"/>
        <dbReference type="ChEBI" id="CHEBI:58563"/>
        <dbReference type="ChEBI" id="CHEBI:58675"/>
        <dbReference type="EC" id="4.1.1.81"/>
    </reaction>
</comment>
<evidence type="ECO:0000256" key="5">
    <source>
        <dbReference type="ARBA" id="ARBA00022573"/>
    </source>
</evidence>
<dbReference type="EMBL" id="JBHLUN010000009">
    <property type="protein sequence ID" value="MFC0409363.1"/>
    <property type="molecule type" value="Genomic_DNA"/>
</dbReference>
<comment type="pathway">
    <text evidence="3">Cofactor biosynthesis; adenosylcobalamin biosynthesis.</text>
</comment>
<dbReference type="PANTHER" id="PTHR42885">
    <property type="entry name" value="HISTIDINOL-PHOSPHATE AMINOTRANSFERASE-RELATED"/>
    <property type="match status" value="1"/>
</dbReference>
<evidence type="ECO:0000256" key="3">
    <source>
        <dbReference type="ARBA" id="ARBA00004953"/>
    </source>
</evidence>
<accession>A0ABV6JXS9</accession>
<dbReference type="Pfam" id="PF00155">
    <property type="entry name" value="Aminotran_1_2"/>
    <property type="match status" value="1"/>
</dbReference>
<evidence type="ECO:0000256" key="4">
    <source>
        <dbReference type="ARBA" id="ARBA00012285"/>
    </source>
</evidence>
<proteinExistence type="predicted"/>
<dbReference type="InterPro" id="IPR015422">
    <property type="entry name" value="PyrdxlP-dep_Trfase_small"/>
</dbReference>
<dbReference type="PROSITE" id="PS00105">
    <property type="entry name" value="AA_TRANSFER_CLASS_1"/>
    <property type="match status" value="1"/>
</dbReference>
<evidence type="ECO:0000313" key="11">
    <source>
        <dbReference type="EMBL" id="MFC0409363.1"/>
    </source>
</evidence>
<comment type="caution">
    <text evidence="11">The sequence shown here is derived from an EMBL/GenBank/DDBJ whole genome shotgun (WGS) entry which is preliminary data.</text>
</comment>
<keyword evidence="6" id="KW-0663">Pyridoxal phosphate</keyword>
<dbReference type="Proteomes" id="UP001589865">
    <property type="component" value="Unassembled WGS sequence"/>
</dbReference>
<comment type="cofactor">
    <cofactor evidence="1">
        <name>pyridoxal 5'-phosphate</name>
        <dbReference type="ChEBI" id="CHEBI:597326"/>
    </cofactor>
</comment>
<dbReference type="RefSeq" id="WP_377045113.1">
    <property type="nucleotide sequence ID" value="NZ_JBHLUN010000009.1"/>
</dbReference>
<evidence type="ECO:0000256" key="9">
    <source>
        <dbReference type="ARBA" id="ARBA00048531"/>
    </source>
</evidence>
<keyword evidence="7 11" id="KW-0456">Lyase</keyword>
<dbReference type="InterPro" id="IPR004839">
    <property type="entry name" value="Aminotransferase_I/II_large"/>
</dbReference>
<sequence>MPAGARGEAPAPPTGATLREHGGSLAAARARFPEAPEPWIDLSTGINPWPYPVPPLPPESWARLPEPTAQARLEAAAARAFGLRDPAAVVAAPGTQLLIGLLPRLIPAAAVGVLTPTYNEHAASWAAAGARVVPCAEPAALARHPVGVLCNPNNPDGRRHDPAALLGLAARMPLLVVDEAFADMEDAPGLSLAPSLPREGLVVLRSFGKAYGLAGLRLGFALAPPRLAARLREALGPWCVSGPALAIGTAALGDEDWRRDAARRCAAAATRLDRLLETSGLEIVGGTSLFRLARHPEAVAIHDRLGRAGIHIRRFAAMPDRLRFGLPPDEPAWSRLAAALTAPG</sequence>
<feature type="domain" description="Aminotransferase class I/classII large" evidence="10">
    <location>
        <begin position="60"/>
        <end position="326"/>
    </location>
</feature>
<evidence type="ECO:0000313" key="12">
    <source>
        <dbReference type="Proteomes" id="UP001589865"/>
    </source>
</evidence>
<dbReference type="PANTHER" id="PTHR42885:SF1">
    <property type="entry name" value="THREONINE-PHOSPHATE DECARBOXYLASE"/>
    <property type="match status" value="1"/>
</dbReference>
<dbReference type="InterPro" id="IPR015421">
    <property type="entry name" value="PyrdxlP-dep_Trfase_major"/>
</dbReference>
<evidence type="ECO:0000259" key="10">
    <source>
        <dbReference type="Pfam" id="PF00155"/>
    </source>
</evidence>